<evidence type="ECO:0000313" key="2">
    <source>
        <dbReference type="EMBL" id="MBW4433345.1"/>
    </source>
</evidence>
<dbReference type="EMBL" id="JAHHHW010000103">
    <property type="protein sequence ID" value="MBW4433345.1"/>
    <property type="molecule type" value="Genomic_DNA"/>
</dbReference>
<feature type="domain" description="Putative restriction endonuclease" evidence="1">
    <location>
        <begin position="11"/>
        <end position="195"/>
    </location>
</feature>
<protein>
    <submittedName>
        <fullName evidence="2">Uma2 family endonuclease</fullName>
    </submittedName>
</protein>
<comment type="caution">
    <text evidence="2">The sequence shown here is derived from an EMBL/GenBank/DDBJ whole genome shotgun (WGS) entry which is preliminary data.</text>
</comment>
<keyword evidence="2" id="KW-0255">Endonuclease</keyword>
<keyword evidence="2" id="KW-0378">Hydrolase</keyword>
<dbReference type="SUPFAM" id="SSF52980">
    <property type="entry name" value="Restriction endonuclease-like"/>
    <property type="match status" value="1"/>
</dbReference>
<gene>
    <name evidence="2" type="ORF">KME28_16880</name>
</gene>
<name>A0A9E3H9C2_9NOST</name>
<keyword evidence="2" id="KW-0540">Nuclease</keyword>
<dbReference type="Pfam" id="PF05685">
    <property type="entry name" value="Uma2"/>
    <property type="match status" value="1"/>
</dbReference>
<evidence type="ECO:0000313" key="3">
    <source>
        <dbReference type="Proteomes" id="UP000813215"/>
    </source>
</evidence>
<organism evidence="2 3">
    <name type="scientific">Pelatocladus maniniholoensis HA4357-MV3</name>
    <dbReference type="NCBI Taxonomy" id="1117104"/>
    <lineage>
        <taxon>Bacteria</taxon>
        <taxon>Bacillati</taxon>
        <taxon>Cyanobacteriota</taxon>
        <taxon>Cyanophyceae</taxon>
        <taxon>Nostocales</taxon>
        <taxon>Nostocaceae</taxon>
        <taxon>Pelatocladus</taxon>
    </lineage>
</organism>
<reference evidence="2" key="2">
    <citation type="journal article" date="2022" name="Microbiol. Resour. Announc.">
        <title>Metagenome Sequencing to Explore Phylogenomics of Terrestrial Cyanobacteria.</title>
        <authorList>
            <person name="Ward R.D."/>
            <person name="Stajich J.E."/>
            <person name="Johansen J.R."/>
            <person name="Huntemann M."/>
            <person name="Clum A."/>
            <person name="Foster B."/>
            <person name="Foster B."/>
            <person name="Roux S."/>
            <person name="Palaniappan K."/>
            <person name="Varghese N."/>
            <person name="Mukherjee S."/>
            <person name="Reddy T.B.K."/>
            <person name="Daum C."/>
            <person name="Copeland A."/>
            <person name="Chen I.A."/>
            <person name="Ivanova N.N."/>
            <person name="Kyrpides N.C."/>
            <person name="Shapiro N."/>
            <person name="Eloe-Fadrosh E.A."/>
            <person name="Pietrasiak N."/>
        </authorList>
    </citation>
    <scope>NUCLEOTIDE SEQUENCE</scope>
    <source>
        <strain evidence="2">HA4357-MV3</strain>
    </source>
</reference>
<evidence type="ECO:0000259" key="1">
    <source>
        <dbReference type="Pfam" id="PF05685"/>
    </source>
</evidence>
<dbReference type="Gene3D" id="3.90.1570.10">
    <property type="entry name" value="tt1808, chain A"/>
    <property type="match status" value="1"/>
</dbReference>
<proteinExistence type="predicted"/>
<dbReference type="AlphaFoldDB" id="A0A9E3H9C2"/>
<dbReference type="InterPro" id="IPR012296">
    <property type="entry name" value="Nuclease_put_TT1808"/>
</dbReference>
<dbReference type="CDD" id="cd06260">
    <property type="entry name" value="DUF820-like"/>
    <property type="match status" value="1"/>
</dbReference>
<accession>A0A9E3H9C2</accession>
<dbReference type="InterPro" id="IPR008538">
    <property type="entry name" value="Uma2"/>
</dbReference>
<dbReference type="Proteomes" id="UP000813215">
    <property type="component" value="Unassembled WGS sequence"/>
</dbReference>
<dbReference type="PANTHER" id="PTHR34107:SF2">
    <property type="entry name" value="SLL0888 PROTEIN"/>
    <property type="match status" value="1"/>
</dbReference>
<dbReference type="InterPro" id="IPR011335">
    <property type="entry name" value="Restrct_endonuc-II-like"/>
</dbReference>
<dbReference type="GO" id="GO:0004519">
    <property type="term" value="F:endonuclease activity"/>
    <property type="evidence" value="ECO:0007669"/>
    <property type="project" value="UniProtKB-KW"/>
</dbReference>
<reference evidence="2" key="1">
    <citation type="submission" date="2021-05" db="EMBL/GenBank/DDBJ databases">
        <authorList>
            <person name="Pietrasiak N."/>
            <person name="Ward R."/>
            <person name="Stajich J.E."/>
            <person name="Kurbessoian T."/>
        </authorList>
    </citation>
    <scope>NUCLEOTIDE SEQUENCE</scope>
    <source>
        <strain evidence="2">HA4357-MV3</strain>
    </source>
</reference>
<dbReference type="PANTHER" id="PTHR34107">
    <property type="entry name" value="SLL0198 PROTEIN-RELATED"/>
    <property type="match status" value="1"/>
</dbReference>
<sequence>MTQALPRFVTFEEFVEWKPDGECYELHDGVIVKMPQPLGGHEEVTGFLSIHLGVQCYQSELPYLIPKTALVKSQQSESAYSPDVLIVNQAQLQNEPLWERESTVIYGASIALVVEVVSTNWRDDYFTKLGKYEEIGISEYWIVDYLALGGKRFIGNPKQPTISVYSLVEGEYIVTQFKNSDRIVSPTFPDFKLTAEQIFLAGKGGK</sequence>